<sequence length="382" mass="40936">MNKLLARCPRVVGILIACVVTACAPFERGSQMTEGRSEPPEVVSPEFRFWADDSSGALAAHLPSGKPVRDVLVLSGGGPDGAFGAGVLSGWTQSGKRPSFDVVTGVSIGAIIAPYAFLGPDYDDRIEDLVLNRTGKLKRPELKVSGLLLDAGAFERNALANLVQTILTPDVVAKIAREHRSGRRLFVATTELDSQRVSVWDIGAMAQLATPEAVRAIRGVFVAAAAIPAAFTPVQFSVPSSVGLQDELHADAGVITQFWAPDPRVVRRLGGAGPTYHIIVNNLVEADFEVVQPDAASLSKRAFTTVFRSALHADLALTETLLGQAGGRMSLAYIPPDWPVAAHALDFNQDHMQELYGMGRQAGRSQSIWVSRVPESYRTLPH</sequence>
<keyword evidence="1" id="KW-0443">Lipid metabolism</keyword>
<dbReference type="Proteomes" id="UP000053791">
    <property type="component" value="Unassembled WGS sequence"/>
</dbReference>
<keyword evidence="2" id="KW-0732">Signal</keyword>
<feature type="domain" description="PNPLA" evidence="3">
    <location>
        <begin position="72"/>
        <end position="255"/>
    </location>
</feature>
<evidence type="ECO:0000256" key="1">
    <source>
        <dbReference type="ARBA" id="ARBA00023098"/>
    </source>
</evidence>
<dbReference type="GO" id="GO:0006629">
    <property type="term" value="P:lipid metabolic process"/>
    <property type="evidence" value="ECO:0007669"/>
    <property type="project" value="UniProtKB-KW"/>
</dbReference>
<organism evidence="4 5">
    <name type="scientific">Ruegeria marisrubri</name>
    <dbReference type="NCBI Taxonomy" id="1685379"/>
    <lineage>
        <taxon>Bacteria</taxon>
        <taxon>Pseudomonadati</taxon>
        <taxon>Pseudomonadota</taxon>
        <taxon>Alphaproteobacteria</taxon>
        <taxon>Rhodobacterales</taxon>
        <taxon>Roseobacteraceae</taxon>
        <taxon>Ruegeria</taxon>
    </lineage>
</organism>
<dbReference type="AlphaFoldDB" id="A0A0X3TMG4"/>
<evidence type="ECO:0000313" key="4">
    <source>
        <dbReference type="EMBL" id="KUJ76962.1"/>
    </source>
</evidence>
<reference evidence="4 5" key="1">
    <citation type="submission" date="2015-12" db="EMBL/GenBank/DDBJ databases">
        <authorList>
            <person name="Shamseldin A."/>
            <person name="Moawad H."/>
            <person name="Abd El-Rahim W.M."/>
            <person name="Sadowsky M.J."/>
        </authorList>
    </citation>
    <scope>NUCLEOTIDE SEQUENCE [LARGE SCALE GENOMIC DNA]</scope>
    <source>
        <strain evidence="4 5">ZGT118</strain>
    </source>
</reference>
<feature type="signal peptide" evidence="2">
    <location>
        <begin position="1"/>
        <end position="24"/>
    </location>
</feature>
<dbReference type="Pfam" id="PF01734">
    <property type="entry name" value="Patatin"/>
    <property type="match status" value="1"/>
</dbReference>
<protein>
    <recommendedName>
        <fullName evidence="3">PNPLA domain-containing protein</fullName>
    </recommendedName>
</protein>
<dbReference type="SUPFAM" id="SSF52151">
    <property type="entry name" value="FabD/lysophospholipase-like"/>
    <property type="match status" value="1"/>
</dbReference>
<dbReference type="Gene3D" id="3.40.1090.10">
    <property type="entry name" value="Cytosolic phospholipase A2 catalytic domain"/>
    <property type="match status" value="1"/>
</dbReference>
<dbReference type="InterPro" id="IPR016035">
    <property type="entry name" value="Acyl_Trfase/lysoPLipase"/>
</dbReference>
<dbReference type="PROSITE" id="PS51257">
    <property type="entry name" value="PROKAR_LIPOPROTEIN"/>
    <property type="match status" value="1"/>
</dbReference>
<gene>
    <name evidence="4" type="ORF">AVO45_10770</name>
</gene>
<evidence type="ECO:0000313" key="5">
    <source>
        <dbReference type="Proteomes" id="UP000053791"/>
    </source>
</evidence>
<feature type="chain" id="PRO_5007054186" description="PNPLA domain-containing protein" evidence="2">
    <location>
        <begin position="25"/>
        <end position="382"/>
    </location>
</feature>
<evidence type="ECO:0000259" key="3">
    <source>
        <dbReference type="Pfam" id="PF01734"/>
    </source>
</evidence>
<dbReference type="InterPro" id="IPR002641">
    <property type="entry name" value="PNPLA_dom"/>
</dbReference>
<name>A0A0X3TMG4_9RHOB</name>
<dbReference type="EMBL" id="LQBQ01000034">
    <property type="protein sequence ID" value="KUJ76962.1"/>
    <property type="molecule type" value="Genomic_DNA"/>
</dbReference>
<keyword evidence="5" id="KW-1185">Reference proteome</keyword>
<evidence type="ECO:0000256" key="2">
    <source>
        <dbReference type="SAM" id="SignalP"/>
    </source>
</evidence>
<proteinExistence type="predicted"/>
<comment type="caution">
    <text evidence="4">The sequence shown here is derived from an EMBL/GenBank/DDBJ whole genome shotgun (WGS) entry which is preliminary data.</text>
</comment>
<dbReference type="STRING" id="1685379.AVO45_10770"/>
<accession>A0A0X3TMG4</accession>